<dbReference type="Pfam" id="PF00309">
    <property type="entry name" value="Sigma54_AID"/>
    <property type="match status" value="1"/>
</dbReference>
<feature type="domain" description="RNA polymerase sigma factor 54 core-binding" evidence="10">
    <location>
        <begin position="71"/>
        <end position="254"/>
    </location>
</feature>
<evidence type="ECO:0000313" key="12">
    <source>
        <dbReference type="Proteomes" id="UP001275315"/>
    </source>
</evidence>
<dbReference type="InterPro" id="IPR000394">
    <property type="entry name" value="RNA_pol_sigma_54"/>
</dbReference>
<evidence type="ECO:0000256" key="2">
    <source>
        <dbReference type="ARBA" id="ARBA00022478"/>
    </source>
</evidence>
<evidence type="ECO:0000256" key="7">
    <source>
        <dbReference type="ARBA" id="ARBA00023125"/>
    </source>
</evidence>
<keyword evidence="3" id="KW-0808">Transferase</keyword>
<dbReference type="PROSITE" id="PS50044">
    <property type="entry name" value="SIGMA54_3"/>
    <property type="match status" value="1"/>
</dbReference>
<evidence type="ECO:0000256" key="3">
    <source>
        <dbReference type="ARBA" id="ARBA00022679"/>
    </source>
</evidence>
<keyword evidence="8" id="KW-0804">Transcription</keyword>
<dbReference type="Pfam" id="PF04552">
    <property type="entry name" value="Sigma54_DBD"/>
    <property type="match status" value="1"/>
</dbReference>
<gene>
    <name evidence="11" type="primary">rpoN</name>
    <name evidence="11" type="ORF">RWD45_10270</name>
</gene>
<dbReference type="Gene3D" id="1.10.10.60">
    <property type="entry name" value="Homeodomain-like"/>
    <property type="match status" value="1"/>
</dbReference>
<evidence type="ECO:0000256" key="5">
    <source>
        <dbReference type="ARBA" id="ARBA00023015"/>
    </source>
</evidence>
<name>A0ABU5CR93_9BACI</name>
<evidence type="ECO:0000259" key="10">
    <source>
        <dbReference type="Pfam" id="PF04963"/>
    </source>
</evidence>
<accession>A0ABU5CR93</accession>
<protein>
    <submittedName>
        <fullName evidence="11">RNA polymerase factor sigma-54</fullName>
    </submittedName>
</protein>
<dbReference type="PIRSF" id="PIRSF000774">
    <property type="entry name" value="RpoN"/>
    <property type="match status" value="1"/>
</dbReference>
<dbReference type="Proteomes" id="UP001275315">
    <property type="component" value="Unassembled WGS sequence"/>
</dbReference>
<evidence type="ECO:0000256" key="4">
    <source>
        <dbReference type="ARBA" id="ARBA00022695"/>
    </source>
</evidence>
<proteinExistence type="inferred from homology"/>
<evidence type="ECO:0000256" key="6">
    <source>
        <dbReference type="ARBA" id="ARBA00023082"/>
    </source>
</evidence>
<evidence type="ECO:0000259" key="9">
    <source>
        <dbReference type="Pfam" id="PF04552"/>
    </source>
</evidence>
<keyword evidence="12" id="KW-1185">Reference proteome</keyword>
<dbReference type="InterPro" id="IPR038709">
    <property type="entry name" value="RpoN_core-bd_sf"/>
</dbReference>
<keyword evidence="2" id="KW-0240">DNA-directed RNA polymerase</keyword>
<feature type="domain" description="RNA polymerase sigma factor 54 DNA-binding" evidence="9">
    <location>
        <begin position="266"/>
        <end position="423"/>
    </location>
</feature>
<keyword evidence="6" id="KW-0731">Sigma factor</keyword>
<dbReference type="Gene3D" id="1.10.10.1330">
    <property type="entry name" value="RNA polymerase sigma-54 factor, core-binding domain"/>
    <property type="match status" value="1"/>
</dbReference>
<dbReference type="InterPro" id="IPR007634">
    <property type="entry name" value="RNA_pol_sigma_54_DNA-bd"/>
</dbReference>
<dbReference type="PANTHER" id="PTHR32248">
    <property type="entry name" value="RNA POLYMERASE SIGMA-54 FACTOR"/>
    <property type="match status" value="1"/>
</dbReference>
<evidence type="ECO:0000256" key="8">
    <source>
        <dbReference type="ARBA" id="ARBA00023163"/>
    </source>
</evidence>
<keyword evidence="7" id="KW-0238">DNA-binding</keyword>
<dbReference type="NCBIfam" id="TIGR02395">
    <property type="entry name" value="rpoN_sigma"/>
    <property type="match status" value="1"/>
</dbReference>
<dbReference type="RefSeq" id="WP_320379567.1">
    <property type="nucleotide sequence ID" value="NZ_JAWDIQ010000001.1"/>
</dbReference>
<organism evidence="11 12">
    <name type="scientific">Paracerasibacillus soli</name>
    <dbReference type="NCBI Taxonomy" id="480284"/>
    <lineage>
        <taxon>Bacteria</taxon>
        <taxon>Bacillati</taxon>
        <taxon>Bacillota</taxon>
        <taxon>Bacilli</taxon>
        <taxon>Bacillales</taxon>
        <taxon>Bacillaceae</taxon>
        <taxon>Paracerasibacillus</taxon>
    </lineage>
</organism>
<comment type="similarity">
    <text evidence="1">Belongs to the sigma-54 factor family.</text>
</comment>
<dbReference type="Pfam" id="PF04963">
    <property type="entry name" value="Sigma54_CBD"/>
    <property type="match status" value="1"/>
</dbReference>
<sequence length="423" mass="48898">MKQRLVQEQTLQLKMNQSLLQAIKILQLSSVELIDYIKELVKENPLIEEINYDYEINHYRVEHPDHAQIGEMNAQSLTMYEQLRNQLYTVKIPKALLHVVEFGIDSLNKDGYLDITLEEWAKQCDVSVENAEEALSYLQQMDPPGIGARSLTECIILQLRESKQDFVVDLLQHHLDWVAQEEIDYIAAHYGVSEDIVRNVLNQIKACHPKPGSLLATDQIAYIVPEAAIIKENDKWKVSFYKWYSPRLTINPAYLDLIEKDKEAATYLKEKRTQMERVNEAISYRGHTLEQIIKKVLEKQVGFFEFGPTMLQSLTLKEIADALQIHISTVSRAINSKYIQTPHGVVPIKFFFQSGLKQGGKQTSSYAIKHYIKEIIHQENKAKPLSDAKICKILNEDYGITIARRTVMKYREQLHIPSSMKRK</sequence>
<dbReference type="EMBL" id="JAWDIQ010000001">
    <property type="protein sequence ID" value="MDY0408864.1"/>
    <property type="molecule type" value="Genomic_DNA"/>
</dbReference>
<reference evidence="11 12" key="1">
    <citation type="submission" date="2023-10" db="EMBL/GenBank/DDBJ databases">
        <title>Virgibacillus soli CC-YMP-6 genome.</title>
        <authorList>
            <person name="Miliotis G."/>
            <person name="Sengupta P."/>
            <person name="Hameed A."/>
            <person name="Chuvochina M."/>
            <person name="Mcdonagh F."/>
            <person name="Simpson A.C."/>
            <person name="Singh N.K."/>
            <person name="Rekha P.D."/>
            <person name="Raman K."/>
            <person name="Hugenholtz P."/>
            <person name="Venkateswaran K."/>
        </authorList>
    </citation>
    <scope>NUCLEOTIDE SEQUENCE [LARGE SCALE GENOMIC DNA]</scope>
    <source>
        <strain evidence="11 12">CC-YMP-6</strain>
    </source>
</reference>
<dbReference type="InterPro" id="IPR007046">
    <property type="entry name" value="RNA_pol_sigma_54_core-bd"/>
</dbReference>
<evidence type="ECO:0000256" key="1">
    <source>
        <dbReference type="ARBA" id="ARBA00008798"/>
    </source>
</evidence>
<dbReference type="PRINTS" id="PR00045">
    <property type="entry name" value="SIGMA54FCT"/>
</dbReference>
<comment type="caution">
    <text evidence="11">The sequence shown here is derived from an EMBL/GenBank/DDBJ whole genome shotgun (WGS) entry which is preliminary data.</text>
</comment>
<dbReference type="PANTHER" id="PTHR32248:SF4">
    <property type="entry name" value="RNA POLYMERASE SIGMA-54 FACTOR"/>
    <property type="match status" value="1"/>
</dbReference>
<keyword evidence="5" id="KW-0805">Transcription regulation</keyword>
<evidence type="ECO:0000313" key="11">
    <source>
        <dbReference type="EMBL" id="MDY0408864.1"/>
    </source>
</evidence>
<keyword evidence="4" id="KW-0548">Nucleotidyltransferase</keyword>